<dbReference type="OrthoDB" id="10030336at2759"/>
<feature type="compositionally biased region" description="Basic and acidic residues" evidence="1">
    <location>
        <begin position="346"/>
        <end position="355"/>
    </location>
</feature>
<dbReference type="InterPro" id="IPR006020">
    <property type="entry name" value="PTB/PI_dom"/>
</dbReference>
<dbReference type="EMBL" id="UXSR01005673">
    <property type="protein sequence ID" value="VDD83247.1"/>
    <property type="molecule type" value="Genomic_DNA"/>
</dbReference>
<proteinExistence type="predicted"/>
<feature type="compositionally biased region" description="Polar residues" evidence="1">
    <location>
        <begin position="732"/>
        <end position="745"/>
    </location>
</feature>
<feature type="compositionally biased region" description="Low complexity" evidence="1">
    <location>
        <begin position="746"/>
        <end position="762"/>
    </location>
</feature>
<organism evidence="3 4">
    <name type="scientific">Mesocestoides corti</name>
    <name type="common">Flatworm</name>
    <dbReference type="NCBI Taxonomy" id="53468"/>
    <lineage>
        <taxon>Eukaryota</taxon>
        <taxon>Metazoa</taxon>
        <taxon>Spiralia</taxon>
        <taxon>Lophotrochozoa</taxon>
        <taxon>Platyhelminthes</taxon>
        <taxon>Cestoda</taxon>
        <taxon>Eucestoda</taxon>
        <taxon>Cyclophyllidea</taxon>
        <taxon>Mesocestoididae</taxon>
        <taxon>Mesocestoides</taxon>
    </lineage>
</organism>
<feature type="compositionally biased region" description="Basic residues" evidence="1">
    <location>
        <begin position="362"/>
        <end position="378"/>
    </location>
</feature>
<accession>A0A158QW52</accession>
<feature type="region of interest" description="Disordered" evidence="1">
    <location>
        <begin position="726"/>
        <end position="793"/>
    </location>
</feature>
<sequence length="899" mass="99284">MPFRRSNYDFMLDDGLDTRVPVYSDEVFKHGIHFCCKVGATTFFIGAMEVPRPQNRLEIVSSMRRIRVSFERDNFTLKSQPSEINYEFKAKGVKKQKALIKVSADGVFVYGRNKPKVGARFSTALSKLSGSATSVTVEMPTSKSMDDTKSSALPPSPTQSSGLLGLGLRNAAALSCVHPSNVIFCHPIYRIFYVSHDSQDLKIFSYIARDGKSSCFKCYVFKAYKKLQAMRIVRTVGQAFDVCHRLALQKQENDPASKKGDESQLARDKSNYRAPASPRRRKSVHRSQRNPSPPLYDNSSDENDWQRPHRQQPMFRGGHGSDDDTRDGGGDDREKSVIYSDEVSDEERHDDEKRSAAPLTLKKVKKVSSCRRRRRHRHSSDSSESSDLPRILPRSAIKQSITNDDFLAWGQFGHSFGYPTPASLSLFGLPQSQSLDTNLARDILCGSSTHSVQSQSSIPPDPVLLSHLLNELQTGLTGDKPMGSNENPSQSGSLSWFQYLGVQDGSLSETHAALNPRLNFLEPSKIRACKNDLKSSSSYQLSKDTINNLEAAAGIPSSVTSPNLASAPAESSGLEDKESTEMTALSSEILDILKRQLNIKETETKIAVYQIHQLMRQLRLEAAARMEGQYRIKQLLNQNKNLSEGFQEMALRLKRLENQSHILRDTKEKASCMVANTSSDNISKITTLRSSIHLPHSAKGTATKLDGFSRLAEINIMVQNMLSPGLQHDSIQKGTSPRPASQRQMSSGTSPKLPSLSPLQSSRIGISNNGIRLSGTENSSSPGGNNSVGLPPPLKLPYRGSDCDDGFLELATRSVATEEKMSKCNWVDECYGKSDQVLAKIDQSTLDFEPFRGQEEHSGRSLPPAPPARIVNSVNGGDTRISIDTKMEEQKSTSSGGLQ</sequence>
<feature type="region of interest" description="Disordered" evidence="1">
    <location>
        <begin position="139"/>
        <end position="158"/>
    </location>
</feature>
<feature type="compositionally biased region" description="Basic residues" evidence="1">
    <location>
        <begin position="278"/>
        <end position="288"/>
    </location>
</feature>
<feature type="compositionally biased region" description="Low complexity" evidence="1">
    <location>
        <begin position="778"/>
        <end position="789"/>
    </location>
</feature>
<evidence type="ECO:0000313" key="4">
    <source>
        <dbReference type="Proteomes" id="UP000267029"/>
    </source>
</evidence>
<evidence type="ECO:0000256" key="1">
    <source>
        <dbReference type="SAM" id="MobiDB-lite"/>
    </source>
</evidence>
<dbReference type="Pfam" id="PF00640">
    <property type="entry name" value="PID"/>
    <property type="match status" value="1"/>
</dbReference>
<dbReference type="GO" id="GO:0050998">
    <property type="term" value="F:nitric-oxide synthase binding"/>
    <property type="evidence" value="ECO:0007669"/>
    <property type="project" value="TreeGrafter"/>
</dbReference>
<dbReference type="SUPFAM" id="SSF50729">
    <property type="entry name" value="PH domain-like"/>
    <property type="match status" value="1"/>
</dbReference>
<feature type="compositionally biased region" description="Basic and acidic residues" evidence="1">
    <location>
        <begin position="881"/>
        <end position="891"/>
    </location>
</feature>
<feature type="compositionally biased region" description="Polar residues" evidence="1">
    <location>
        <begin position="763"/>
        <end position="777"/>
    </location>
</feature>
<evidence type="ECO:0000313" key="3">
    <source>
        <dbReference type="EMBL" id="VDD83247.1"/>
    </source>
</evidence>
<dbReference type="PROSITE" id="PS01179">
    <property type="entry name" value="PID"/>
    <property type="match status" value="1"/>
</dbReference>
<dbReference type="AlphaFoldDB" id="A0A158QW52"/>
<dbReference type="InterPro" id="IPR051133">
    <property type="entry name" value="Adapter_Engulfment-Domain"/>
</dbReference>
<dbReference type="STRING" id="53468.A0A158QW52"/>
<dbReference type="PANTHER" id="PTHR11232:SF17">
    <property type="entry name" value="CAPON-LIKE PROTEIN"/>
    <property type="match status" value="1"/>
</dbReference>
<feature type="region of interest" description="Disordered" evidence="1">
    <location>
        <begin position="852"/>
        <end position="899"/>
    </location>
</feature>
<feature type="domain" description="PID" evidence="2">
    <location>
        <begin position="181"/>
        <end position="252"/>
    </location>
</feature>
<dbReference type="Gene3D" id="2.30.29.30">
    <property type="entry name" value="Pleckstrin-homology domain (PH domain)/Phosphotyrosine-binding domain (PTB)"/>
    <property type="match status" value="1"/>
</dbReference>
<reference evidence="3 4" key="1">
    <citation type="submission" date="2018-10" db="EMBL/GenBank/DDBJ databases">
        <authorList>
            <consortium name="Pathogen Informatics"/>
        </authorList>
    </citation>
    <scope>NUCLEOTIDE SEQUENCE [LARGE SCALE GENOMIC DNA]</scope>
</reference>
<evidence type="ECO:0000259" key="2">
    <source>
        <dbReference type="PROSITE" id="PS01179"/>
    </source>
</evidence>
<dbReference type="PANTHER" id="PTHR11232">
    <property type="entry name" value="PHOSPHOTYROSINE INTERACTION DOMAIN-CONTAINING FAMILY MEMBER"/>
    <property type="match status" value="1"/>
</dbReference>
<feature type="compositionally biased region" description="Basic and acidic residues" evidence="1">
    <location>
        <begin position="319"/>
        <end position="336"/>
    </location>
</feature>
<dbReference type="InterPro" id="IPR011993">
    <property type="entry name" value="PH-like_dom_sf"/>
</dbReference>
<keyword evidence="4" id="KW-1185">Reference proteome</keyword>
<feature type="region of interest" description="Disordered" evidence="1">
    <location>
        <begin position="251"/>
        <end position="391"/>
    </location>
</feature>
<feature type="region of interest" description="Disordered" evidence="1">
    <location>
        <begin position="557"/>
        <end position="580"/>
    </location>
</feature>
<dbReference type="Proteomes" id="UP000267029">
    <property type="component" value="Unassembled WGS sequence"/>
</dbReference>
<dbReference type="SMART" id="SM00462">
    <property type="entry name" value="PTB"/>
    <property type="match status" value="1"/>
</dbReference>
<feature type="compositionally biased region" description="Basic and acidic residues" evidence="1">
    <location>
        <begin position="251"/>
        <end position="271"/>
    </location>
</feature>
<gene>
    <name evidence="3" type="ORF">MCOS_LOCUS9250</name>
</gene>
<protein>
    <recommendedName>
        <fullName evidence="2">PID domain-containing protein</fullName>
    </recommendedName>
</protein>
<name>A0A158QW52_MESCO</name>